<accession>A0A2K3JX78</accession>
<comment type="caution">
    <text evidence="1">The sequence shown here is derived from an EMBL/GenBank/DDBJ whole genome shotgun (WGS) entry which is preliminary data.</text>
</comment>
<reference evidence="1 2" key="2">
    <citation type="journal article" date="2017" name="Front. Plant Sci.">
        <title>Gene Classification and Mining of Molecular Markers Useful in Red Clover (Trifolium pratense) Breeding.</title>
        <authorList>
            <person name="Istvanek J."/>
            <person name="Dluhosova J."/>
            <person name="Dluhos P."/>
            <person name="Patkova L."/>
            <person name="Nedelnik J."/>
            <person name="Repkova J."/>
        </authorList>
    </citation>
    <scope>NUCLEOTIDE SEQUENCE [LARGE SCALE GENOMIC DNA]</scope>
    <source>
        <strain evidence="2">cv. Tatra</strain>
        <tissue evidence="1">Young leaves</tissue>
    </source>
</reference>
<sequence>MEAERCVTVTLLYQEGQSTPDYRYRDSDDEIVVDEDNATGCKETMYALWDWVYCTKCFGITL</sequence>
<evidence type="ECO:0000313" key="2">
    <source>
        <dbReference type="Proteomes" id="UP000236291"/>
    </source>
</evidence>
<feature type="non-terminal residue" evidence="1">
    <location>
        <position position="62"/>
    </location>
</feature>
<dbReference type="AlphaFoldDB" id="A0A2K3JX78"/>
<dbReference type="EMBL" id="ASHM01079040">
    <property type="protein sequence ID" value="PNX58651.1"/>
    <property type="molecule type" value="Genomic_DNA"/>
</dbReference>
<protein>
    <submittedName>
        <fullName evidence="1">Uncharacterized protein</fullName>
    </submittedName>
</protein>
<organism evidence="1 2">
    <name type="scientific">Trifolium pratense</name>
    <name type="common">Red clover</name>
    <dbReference type="NCBI Taxonomy" id="57577"/>
    <lineage>
        <taxon>Eukaryota</taxon>
        <taxon>Viridiplantae</taxon>
        <taxon>Streptophyta</taxon>
        <taxon>Embryophyta</taxon>
        <taxon>Tracheophyta</taxon>
        <taxon>Spermatophyta</taxon>
        <taxon>Magnoliopsida</taxon>
        <taxon>eudicotyledons</taxon>
        <taxon>Gunneridae</taxon>
        <taxon>Pentapetalae</taxon>
        <taxon>rosids</taxon>
        <taxon>fabids</taxon>
        <taxon>Fabales</taxon>
        <taxon>Fabaceae</taxon>
        <taxon>Papilionoideae</taxon>
        <taxon>50 kb inversion clade</taxon>
        <taxon>NPAAA clade</taxon>
        <taxon>Hologalegina</taxon>
        <taxon>IRL clade</taxon>
        <taxon>Trifolieae</taxon>
        <taxon>Trifolium</taxon>
    </lineage>
</organism>
<evidence type="ECO:0000313" key="1">
    <source>
        <dbReference type="EMBL" id="PNX58651.1"/>
    </source>
</evidence>
<reference evidence="1 2" key="1">
    <citation type="journal article" date="2014" name="Am. J. Bot.">
        <title>Genome assembly and annotation for red clover (Trifolium pratense; Fabaceae).</title>
        <authorList>
            <person name="Istvanek J."/>
            <person name="Jaros M."/>
            <person name="Krenek A."/>
            <person name="Repkova J."/>
        </authorList>
    </citation>
    <scope>NUCLEOTIDE SEQUENCE [LARGE SCALE GENOMIC DNA]</scope>
    <source>
        <strain evidence="2">cv. Tatra</strain>
        <tissue evidence="1">Young leaves</tissue>
    </source>
</reference>
<gene>
    <name evidence="1" type="ORF">L195_g051018</name>
</gene>
<name>A0A2K3JX78_TRIPR</name>
<proteinExistence type="predicted"/>
<dbReference type="Proteomes" id="UP000236291">
    <property type="component" value="Unassembled WGS sequence"/>
</dbReference>